<keyword evidence="4" id="KW-1185">Reference proteome</keyword>
<feature type="transmembrane region" description="Helical" evidence="1">
    <location>
        <begin position="207"/>
        <end position="236"/>
    </location>
</feature>
<keyword evidence="1" id="KW-0812">Transmembrane</keyword>
<feature type="transmembrane region" description="Helical" evidence="1">
    <location>
        <begin position="164"/>
        <end position="186"/>
    </location>
</feature>
<keyword evidence="1" id="KW-0472">Membrane</keyword>
<evidence type="ECO:0000313" key="3">
    <source>
        <dbReference type="EMBL" id="TDF92216.1"/>
    </source>
</evidence>
<feature type="transmembrane region" description="Helical" evidence="1">
    <location>
        <begin position="40"/>
        <end position="61"/>
    </location>
</feature>
<protein>
    <submittedName>
        <fullName evidence="3">DUF1206 domain-containing protein</fullName>
    </submittedName>
</protein>
<feature type="domain" description="DUF1206" evidence="2">
    <location>
        <begin position="123"/>
        <end position="190"/>
    </location>
</feature>
<sequence length="285" mass="28761">MGEGDRTDKISEAASDSAHAVGDAVDDARESTAVRAVARAGFVAVGTIHVLIGIIALRIALGESGQADQSGAVGQMAATPVGGVLLWAGLIACGALALYMASDAVMGWSGSRTSKKLGKRIRAAGQAVVFAVAAVTFGSFAVGHPSNSSEKSRTVSAGLMSNPVGAVLLVVIGAALIGAAVTYGILGITRKYEKNLRGRPHGALGNTFTVLGVVGYCAKGVALGAVGLLILVATFAHDPSQQGGLDAALKAFRAQPFGVVVLAGVGVGLIAYGIFSLFRSRYQRL</sequence>
<evidence type="ECO:0000259" key="2">
    <source>
        <dbReference type="Pfam" id="PF06724"/>
    </source>
</evidence>
<dbReference type="AlphaFoldDB" id="A0A4R5KB05"/>
<feature type="domain" description="DUF1206" evidence="2">
    <location>
        <begin position="214"/>
        <end position="282"/>
    </location>
</feature>
<comment type="caution">
    <text evidence="3">The sequence shown here is derived from an EMBL/GenBank/DDBJ whole genome shotgun (WGS) entry which is preliminary data.</text>
</comment>
<dbReference type="Pfam" id="PF06724">
    <property type="entry name" value="DUF1206"/>
    <property type="match status" value="3"/>
</dbReference>
<evidence type="ECO:0000256" key="1">
    <source>
        <dbReference type="SAM" id="Phobius"/>
    </source>
</evidence>
<evidence type="ECO:0000313" key="4">
    <source>
        <dbReference type="Proteomes" id="UP000295511"/>
    </source>
</evidence>
<dbReference type="OrthoDB" id="4552598at2"/>
<feature type="transmembrane region" description="Helical" evidence="1">
    <location>
        <begin position="81"/>
        <end position="102"/>
    </location>
</feature>
<feature type="transmembrane region" description="Helical" evidence="1">
    <location>
        <begin position="123"/>
        <end position="144"/>
    </location>
</feature>
<keyword evidence="1" id="KW-1133">Transmembrane helix</keyword>
<gene>
    <name evidence="3" type="ORF">E1809_18365</name>
</gene>
<dbReference type="Proteomes" id="UP000295511">
    <property type="component" value="Unassembled WGS sequence"/>
</dbReference>
<dbReference type="InterPro" id="IPR009597">
    <property type="entry name" value="DUF1206"/>
</dbReference>
<dbReference type="EMBL" id="SMRU01000024">
    <property type="protein sequence ID" value="TDF92216.1"/>
    <property type="molecule type" value="Genomic_DNA"/>
</dbReference>
<reference evidence="3 4" key="1">
    <citation type="submission" date="2019-03" db="EMBL/GenBank/DDBJ databases">
        <title>Whole genome sequence of Arthrobacter sp JH1-1.</title>
        <authorList>
            <person name="Trinh H.N."/>
        </authorList>
    </citation>
    <scope>NUCLEOTIDE SEQUENCE [LARGE SCALE GENOMIC DNA]</scope>
    <source>
        <strain evidence="3 4">JH1-1</strain>
    </source>
</reference>
<dbReference type="RefSeq" id="WP_133205692.1">
    <property type="nucleotide sequence ID" value="NZ_SMRU01000024.1"/>
</dbReference>
<proteinExistence type="predicted"/>
<organism evidence="3 4">
    <name type="scientific">Arthrobacter terricola</name>
    <dbReference type="NCBI Taxonomy" id="2547396"/>
    <lineage>
        <taxon>Bacteria</taxon>
        <taxon>Bacillati</taxon>
        <taxon>Actinomycetota</taxon>
        <taxon>Actinomycetes</taxon>
        <taxon>Micrococcales</taxon>
        <taxon>Micrococcaceae</taxon>
        <taxon>Arthrobacter</taxon>
    </lineage>
</organism>
<feature type="transmembrane region" description="Helical" evidence="1">
    <location>
        <begin position="256"/>
        <end position="278"/>
    </location>
</feature>
<name>A0A4R5KB05_9MICC</name>
<accession>A0A4R5KB05</accession>
<feature type="domain" description="DUF1206" evidence="2">
    <location>
        <begin position="40"/>
        <end position="106"/>
    </location>
</feature>